<evidence type="ECO:0000259" key="3">
    <source>
        <dbReference type="PROSITE" id="PS50893"/>
    </source>
</evidence>
<dbReference type="Gene3D" id="3.40.50.300">
    <property type="entry name" value="P-loop containing nucleotide triphosphate hydrolases"/>
    <property type="match status" value="2"/>
</dbReference>
<dbReference type="Proteomes" id="UP000226525">
    <property type="component" value="Unassembled WGS sequence"/>
</dbReference>
<dbReference type="EMBL" id="NZEX01000157">
    <property type="protein sequence ID" value="MAH64360.1"/>
    <property type="molecule type" value="Genomic_DNA"/>
</dbReference>
<dbReference type="PANTHER" id="PTHR43158:SF2">
    <property type="entry name" value="SKFA PEPTIDE EXPORT ATP-BINDING PROTEIN SKFE"/>
    <property type="match status" value="1"/>
</dbReference>
<dbReference type="InterPro" id="IPR017871">
    <property type="entry name" value="ABC_transporter-like_CS"/>
</dbReference>
<dbReference type="PROSITE" id="PS50893">
    <property type="entry name" value="ABC_TRANSPORTER_2"/>
    <property type="match status" value="2"/>
</dbReference>
<evidence type="ECO:0000256" key="2">
    <source>
        <dbReference type="ARBA" id="ARBA00022840"/>
    </source>
</evidence>
<organism evidence="4 5">
    <name type="scientific">SAR324 cluster bacterium</name>
    <dbReference type="NCBI Taxonomy" id="2024889"/>
    <lineage>
        <taxon>Bacteria</taxon>
        <taxon>Deltaproteobacteria</taxon>
        <taxon>SAR324 cluster</taxon>
    </lineage>
</organism>
<dbReference type="PANTHER" id="PTHR43158">
    <property type="entry name" value="SKFA PEPTIDE EXPORT ATP-BINDING PROTEIN SKFE"/>
    <property type="match status" value="1"/>
</dbReference>
<dbReference type="SUPFAM" id="SSF52540">
    <property type="entry name" value="P-loop containing nucleoside triphosphate hydrolases"/>
    <property type="match status" value="2"/>
</dbReference>
<reference evidence="5" key="1">
    <citation type="submission" date="2017-09" db="EMBL/GenBank/DDBJ databases">
        <title>The Reconstruction of 2,631 Draft Metagenome-Assembled Genomes from the Global Oceans.</title>
        <authorList>
            <person name="Tully B.J."/>
            <person name="Graham E.D."/>
            <person name="Heidelberg J.F."/>
        </authorList>
    </citation>
    <scope>NUCLEOTIDE SEQUENCE [LARGE SCALE GENOMIC DNA]</scope>
</reference>
<dbReference type="GO" id="GO:0005524">
    <property type="term" value="F:ATP binding"/>
    <property type="evidence" value="ECO:0007669"/>
    <property type="project" value="UniProtKB-KW"/>
</dbReference>
<feature type="domain" description="ABC transporter" evidence="3">
    <location>
        <begin position="12"/>
        <end position="248"/>
    </location>
</feature>
<gene>
    <name evidence="4" type="ORF">CMN54_13130</name>
</gene>
<evidence type="ECO:0000256" key="1">
    <source>
        <dbReference type="ARBA" id="ARBA00022741"/>
    </source>
</evidence>
<sequence length="505" mass="57819">MPKLAKDSVNWFEMKGVAVRLQGKVVLQKVDWIFVQNEHWAILGGNGAGKSTILRVLAQQIAYCEGTLRRHPDLQGISQLGWVHLNQPLGLLAQEKLMDRWEEYSGKEQEQRTIRNMFSESILTKKESGDLLRLVQLDSKVDRPIRGLSNGEWRKLLLFQSLIESPKLLMLDEPFDGLDQNSKNDFQSLLRELVQHSKLSLILVSHRQDELIPEITDVMGLMDGKIAFSGKRNIVLNESNLKKLYSYENKASDTSKLNRKIIVSHSKNIANSLVPPVKLENVNLYYQDHTVFENFSWTWPTGEHWQVSGPNGSGKSTLVKLIVGEQLQVYSNRVWIFGKRRGSGENIRDLRKRIGIVTPELQMNYRQKITGRKVVYSGFNDSIGYYESISEKQKEIAENWLNQFGLLEIAETAYLNMSYGQQRLFLLARAMVKSPELLLLDEPCQGLDPYQRTKLINEINVLGRSKATQILYISHQIEDKLDCISATLFLPDGRTESNLLDFSKL</sequence>
<keyword evidence="2" id="KW-0067">ATP-binding</keyword>
<comment type="caution">
    <text evidence="4">The sequence shown here is derived from an EMBL/GenBank/DDBJ whole genome shotgun (WGS) entry which is preliminary data.</text>
</comment>
<dbReference type="InterPro" id="IPR003439">
    <property type="entry name" value="ABC_transporter-like_ATP-bd"/>
</dbReference>
<dbReference type="InterPro" id="IPR003593">
    <property type="entry name" value="AAA+_ATPase"/>
</dbReference>
<keyword evidence="1" id="KW-0547">Nucleotide-binding</keyword>
<evidence type="ECO:0000313" key="5">
    <source>
        <dbReference type="Proteomes" id="UP000226525"/>
    </source>
</evidence>
<dbReference type="GO" id="GO:0016887">
    <property type="term" value="F:ATP hydrolysis activity"/>
    <property type="evidence" value="ECO:0007669"/>
    <property type="project" value="InterPro"/>
</dbReference>
<accession>A0A2D6YMG5</accession>
<dbReference type="PROSITE" id="PS00211">
    <property type="entry name" value="ABC_TRANSPORTER_1"/>
    <property type="match status" value="1"/>
</dbReference>
<dbReference type="InterPro" id="IPR027417">
    <property type="entry name" value="P-loop_NTPase"/>
</dbReference>
<evidence type="ECO:0000313" key="4">
    <source>
        <dbReference type="EMBL" id="MAH64360.1"/>
    </source>
</evidence>
<protein>
    <recommendedName>
        <fullName evidence="3">ABC transporter domain-containing protein</fullName>
    </recommendedName>
</protein>
<name>A0A2D6YMG5_9DELT</name>
<proteinExistence type="predicted"/>
<dbReference type="Pfam" id="PF00005">
    <property type="entry name" value="ABC_tran"/>
    <property type="match status" value="2"/>
</dbReference>
<feature type="domain" description="ABC transporter" evidence="3">
    <location>
        <begin position="277"/>
        <end position="505"/>
    </location>
</feature>
<dbReference type="AlphaFoldDB" id="A0A2D6YMG5"/>
<dbReference type="SMART" id="SM00382">
    <property type="entry name" value="AAA"/>
    <property type="match status" value="2"/>
</dbReference>